<feature type="region of interest" description="Disordered" evidence="6">
    <location>
        <begin position="438"/>
        <end position="457"/>
    </location>
</feature>
<feature type="active site" description="Charge relay system" evidence="5">
    <location>
        <position position="262"/>
    </location>
</feature>
<dbReference type="Gene3D" id="3.40.50.200">
    <property type="entry name" value="Peptidase S8/S53 domain"/>
    <property type="match status" value="1"/>
</dbReference>
<name>W0V3E7_9BURK</name>
<dbReference type="GO" id="GO:0006508">
    <property type="term" value="P:proteolysis"/>
    <property type="evidence" value="ECO:0007669"/>
    <property type="project" value="UniProtKB-KW"/>
</dbReference>
<protein>
    <submittedName>
        <fullName evidence="8">Protease</fullName>
    </submittedName>
</protein>
<dbReference type="Proteomes" id="UP000027604">
    <property type="component" value="Chromosome I"/>
</dbReference>
<dbReference type="Gene3D" id="2.60.120.380">
    <property type="match status" value="1"/>
</dbReference>
<evidence type="ECO:0000259" key="7">
    <source>
        <dbReference type="Pfam" id="PF00082"/>
    </source>
</evidence>
<keyword evidence="2 5" id="KW-0645">Protease</keyword>
<dbReference type="PANTHER" id="PTHR43399:SF4">
    <property type="entry name" value="CELL WALL-ASSOCIATED PROTEASE"/>
    <property type="match status" value="1"/>
</dbReference>
<dbReference type="InterPro" id="IPR023828">
    <property type="entry name" value="Peptidase_S8_Ser-AS"/>
</dbReference>
<sequence>MSNITINGVTLNPAAETPALKQLALFQPDAASSDYILVQTREPLTAPQKKQLSDTGAEMLEYVPTNTYICRYNDTDLHQVRALPFVAWANVYLEGFKISPQLHAAVKAKQAPLLGMQGMASSPGSSLEQVDIVLHRDADRTAALNQVALAAGVSPGQLNADNGKIRLRVDTDRLDALSKIDLVRNIEPVFEKKLWNNVARGILGADTVMTALGLQGQGQIVAVCDTGFDNGDAGHPHPAFEGRVKALHALGRPNDASDPQGHGTHVCGSVLGDGHSADGPIRGTAPKATLVMQSVLDARGGLGGLGNNLYRLFQQAYDEGARVHSNSWGDSNNGYTPDAYDVDNFIWTNRDMSILFAAGNDGSDRNRDGLIDAHSVGSPGTAKNCITVGASENQRPDFYYVDGRFKFNRYGQGWPQDYPSDPLRNDKLADNPEGLAAFSSRGPTADGRIKPDLVAPGTGILSTRSRADGVANGWGPSPDPLYFYEGGTSMATPLVSGCAAVVREFLQSQQAARPSAAIVKAILINAARPLLGQYTPSEAGTIPNNNQGFGRVNLAAAVDAGADSEILAWWDEGTQLDTGDEEVFTVQLDRPAAELKVTLVWTDPPGETLQNDLDLTVETDSGRLGIGNAAPGSTIPDRSNNVEQVSLLSVPAGAVTIKVKAYRIAIDRQSFALVARAVL</sequence>
<dbReference type="HOGENOM" id="CLU_011786_1_0_4"/>
<dbReference type="RefSeq" id="WP_038492774.1">
    <property type="nucleotide sequence ID" value="NZ_BCTH01000038.1"/>
</dbReference>
<accession>W0V3E7</accession>
<dbReference type="InterPro" id="IPR022398">
    <property type="entry name" value="Peptidase_S8_His-AS"/>
</dbReference>
<dbReference type="InterPro" id="IPR008979">
    <property type="entry name" value="Galactose-bd-like_sf"/>
</dbReference>
<evidence type="ECO:0000256" key="3">
    <source>
        <dbReference type="ARBA" id="ARBA00022801"/>
    </source>
</evidence>
<organism evidence="8 9">
    <name type="scientific">Janthinobacterium agaricidamnosum NBRC 102515 = DSM 9628</name>
    <dbReference type="NCBI Taxonomy" id="1349767"/>
    <lineage>
        <taxon>Bacteria</taxon>
        <taxon>Pseudomonadati</taxon>
        <taxon>Pseudomonadota</taxon>
        <taxon>Betaproteobacteria</taxon>
        <taxon>Burkholderiales</taxon>
        <taxon>Oxalobacteraceae</taxon>
        <taxon>Janthinobacterium</taxon>
    </lineage>
</organism>
<dbReference type="GO" id="GO:0004252">
    <property type="term" value="F:serine-type endopeptidase activity"/>
    <property type="evidence" value="ECO:0007669"/>
    <property type="project" value="UniProtKB-UniRule"/>
</dbReference>
<dbReference type="AlphaFoldDB" id="W0V3E7"/>
<evidence type="ECO:0000256" key="6">
    <source>
        <dbReference type="SAM" id="MobiDB-lite"/>
    </source>
</evidence>
<evidence type="ECO:0000256" key="5">
    <source>
        <dbReference type="PROSITE-ProRule" id="PRU01240"/>
    </source>
</evidence>
<dbReference type="PROSITE" id="PS00137">
    <property type="entry name" value="SUBTILASE_HIS"/>
    <property type="match status" value="1"/>
</dbReference>
<dbReference type="InterPro" id="IPR036852">
    <property type="entry name" value="Peptidase_S8/S53_dom_sf"/>
</dbReference>
<dbReference type="InterPro" id="IPR034058">
    <property type="entry name" value="TagA/B/C/D_pept_dom"/>
</dbReference>
<dbReference type="KEGG" id="jag:GJA_2723"/>
<dbReference type="STRING" id="1349767.GJA_2723"/>
<evidence type="ECO:0000313" key="9">
    <source>
        <dbReference type="Proteomes" id="UP000027604"/>
    </source>
</evidence>
<gene>
    <name evidence="8" type="primary">PROF</name>
    <name evidence="8" type="ORF">GJA_2723</name>
</gene>
<dbReference type="PROSITE" id="PS00138">
    <property type="entry name" value="SUBTILASE_SER"/>
    <property type="match status" value="1"/>
</dbReference>
<dbReference type="PROSITE" id="PS51892">
    <property type="entry name" value="SUBTILASE"/>
    <property type="match status" value="1"/>
</dbReference>
<dbReference type="OrthoDB" id="5760545at2"/>
<keyword evidence="9" id="KW-1185">Reference proteome</keyword>
<dbReference type="EMBL" id="HG322949">
    <property type="protein sequence ID" value="CDG83354.1"/>
    <property type="molecule type" value="Genomic_DNA"/>
</dbReference>
<dbReference type="Pfam" id="PF00082">
    <property type="entry name" value="Peptidase_S8"/>
    <property type="match status" value="1"/>
</dbReference>
<dbReference type="CDD" id="cd04842">
    <property type="entry name" value="Peptidases_S8_Kp43_protease"/>
    <property type="match status" value="1"/>
</dbReference>
<dbReference type="eggNOG" id="COG1404">
    <property type="taxonomic scope" value="Bacteria"/>
</dbReference>
<keyword evidence="4 5" id="KW-0720">Serine protease</keyword>
<proteinExistence type="inferred from homology"/>
<dbReference type="SUPFAM" id="SSF49785">
    <property type="entry name" value="Galactose-binding domain-like"/>
    <property type="match status" value="1"/>
</dbReference>
<evidence type="ECO:0000313" key="8">
    <source>
        <dbReference type="EMBL" id="CDG83354.1"/>
    </source>
</evidence>
<feature type="active site" description="Charge relay system" evidence="5">
    <location>
        <position position="225"/>
    </location>
</feature>
<dbReference type="InterPro" id="IPR015500">
    <property type="entry name" value="Peptidase_S8_subtilisin-rel"/>
</dbReference>
<dbReference type="InterPro" id="IPR000209">
    <property type="entry name" value="Peptidase_S8/S53_dom"/>
</dbReference>
<keyword evidence="3 5" id="KW-0378">Hydrolase</keyword>
<evidence type="ECO:0000256" key="2">
    <source>
        <dbReference type="ARBA" id="ARBA00022670"/>
    </source>
</evidence>
<dbReference type="PANTHER" id="PTHR43399">
    <property type="entry name" value="SUBTILISIN-RELATED"/>
    <property type="match status" value="1"/>
</dbReference>
<reference evidence="8 9" key="1">
    <citation type="journal article" date="2015" name="Genome Announc.">
        <title>Genome Sequence of Mushroom Soft-Rot Pathogen Janthinobacterium agaricidamnosum.</title>
        <authorList>
            <person name="Graupner K."/>
            <person name="Lackner G."/>
            <person name="Hertweck C."/>
        </authorList>
    </citation>
    <scope>NUCLEOTIDE SEQUENCE [LARGE SCALE GENOMIC DNA]</scope>
    <source>
        <strain evidence="9">NBRC 102515 / DSM 9628</strain>
    </source>
</reference>
<dbReference type="PATRIC" id="fig|1349767.4.peg.4451"/>
<feature type="domain" description="Peptidase S8/S53" evidence="7">
    <location>
        <begin position="216"/>
        <end position="550"/>
    </location>
</feature>
<evidence type="ECO:0000256" key="4">
    <source>
        <dbReference type="ARBA" id="ARBA00022825"/>
    </source>
</evidence>
<dbReference type="SUPFAM" id="SSF52743">
    <property type="entry name" value="Subtilisin-like"/>
    <property type="match status" value="1"/>
</dbReference>
<feature type="active site" description="Charge relay system" evidence="5">
    <location>
        <position position="489"/>
    </location>
</feature>
<comment type="similarity">
    <text evidence="1 5">Belongs to the peptidase S8 family.</text>
</comment>
<evidence type="ECO:0000256" key="1">
    <source>
        <dbReference type="ARBA" id="ARBA00011073"/>
    </source>
</evidence>
<dbReference type="InterPro" id="IPR051048">
    <property type="entry name" value="Peptidase_S8/S53_subtilisin"/>
</dbReference>
<dbReference type="PRINTS" id="PR00723">
    <property type="entry name" value="SUBTILISIN"/>
</dbReference>